<proteinExistence type="inferred from homology"/>
<dbReference type="RefSeq" id="WP_163742918.1">
    <property type="nucleotide sequence ID" value="NZ_JAAGOA010000021.1"/>
</dbReference>
<evidence type="ECO:0000256" key="1">
    <source>
        <dbReference type="ARBA" id="ARBA00009986"/>
    </source>
</evidence>
<dbReference type="GO" id="GO:0016620">
    <property type="term" value="F:oxidoreductase activity, acting on the aldehyde or oxo group of donors, NAD or NADP as acceptor"/>
    <property type="evidence" value="ECO:0007669"/>
    <property type="project" value="InterPro"/>
</dbReference>
<dbReference type="FunFam" id="3.40.309.10:FF:000009">
    <property type="entry name" value="Aldehyde dehydrogenase A"/>
    <property type="match status" value="1"/>
</dbReference>
<dbReference type="InterPro" id="IPR016161">
    <property type="entry name" value="Ald_DH/histidinol_DH"/>
</dbReference>
<dbReference type="InterPro" id="IPR015590">
    <property type="entry name" value="Aldehyde_DH_dom"/>
</dbReference>
<dbReference type="Gene3D" id="3.40.309.10">
    <property type="entry name" value="Aldehyde Dehydrogenase, Chain A, domain 2"/>
    <property type="match status" value="1"/>
</dbReference>
<dbReference type="Proteomes" id="UP000475214">
    <property type="component" value="Unassembled WGS sequence"/>
</dbReference>
<dbReference type="InterPro" id="IPR016163">
    <property type="entry name" value="Ald_DH_C"/>
</dbReference>
<protein>
    <submittedName>
        <fullName evidence="6">Aldehyde dehydrogenase</fullName>
    </submittedName>
</protein>
<evidence type="ECO:0000259" key="5">
    <source>
        <dbReference type="Pfam" id="PF00171"/>
    </source>
</evidence>
<keyword evidence="2 4" id="KW-0560">Oxidoreductase</keyword>
<feature type="active site" evidence="3">
    <location>
        <position position="244"/>
    </location>
</feature>
<comment type="caution">
    <text evidence="6">The sequence shown here is derived from an EMBL/GenBank/DDBJ whole genome shotgun (WGS) entry which is preliminary data.</text>
</comment>
<evidence type="ECO:0000256" key="3">
    <source>
        <dbReference type="PROSITE-ProRule" id="PRU10007"/>
    </source>
</evidence>
<evidence type="ECO:0000313" key="7">
    <source>
        <dbReference type="Proteomes" id="UP000475214"/>
    </source>
</evidence>
<organism evidence="6 7">
    <name type="scientific">Phytoactinopolyspora halotolerans</name>
    <dbReference type="NCBI Taxonomy" id="1981512"/>
    <lineage>
        <taxon>Bacteria</taxon>
        <taxon>Bacillati</taxon>
        <taxon>Actinomycetota</taxon>
        <taxon>Actinomycetes</taxon>
        <taxon>Jiangellales</taxon>
        <taxon>Jiangellaceae</taxon>
        <taxon>Phytoactinopolyspora</taxon>
    </lineage>
</organism>
<dbReference type="PANTHER" id="PTHR11699">
    <property type="entry name" value="ALDEHYDE DEHYDROGENASE-RELATED"/>
    <property type="match status" value="1"/>
</dbReference>
<evidence type="ECO:0000256" key="4">
    <source>
        <dbReference type="RuleBase" id="RU003345"/>
    </source>
</evidence>
<dbReference type="AlphaFoldDB" id="A0A6L9SD79"/>
<dbReference type="SUPFAM" id="SSF53720">
    <property type="entry name" value="ALDH-like"/>
    <property type="match status" value="1"/>
</dbReference>
<dbReference type="Gene3D" id="3.40.605.10">
    <property type="entry name" value="Aldehyde Dehydrogenase, Chain A, domain 1"/>
    <property type="match status" value="1"/>
</dbReference>
<evidence type="ECO:0000313" key="6">
    <source>
        <dbReference type="EMBL" id="NEE03335.1"/>
    </source>
</evidence>
<name>A0A6L9SD79_9ACTN</name>
<gene>
    <name evidence="6" type="ORF">G1H10_24515</name>
</gene>
<dbReference type="PROSITE" id="PS00687">
    <property type="entry name" value="ALDEHYDE_DEHYDR_GLU"/>
    <property type="match status" value="1"/>
</dbReference>
<feature type="domain" description="Aldehyde dehydrogenase" evidence="5">
    <location>
        <begin position="17"/>
        <end position="467"/>
    </location>
</feature>
<keyword evidence="7" id="KW-1185">Reference proteome</keyword>
<sequence length="473" mass="49869">MLTHWIGGKAVPSAGGDGIEVLDPATGRIIEEIPRGTAEDVDQAVAAARDAAPAWAALTPPQRRAALLQAAGALRAERDRFARLLVEENGKPLREALAEVDAAAGVTASYAELAVHARSGAQQGGTGELNFQYRQPRGVAACIVPWNFPVAVGVENLAPNLAVGNAVVIKPSEKTPLATRELVERAFGHLPPGTCNVLLGDGPSAGDHLISHAQVDVVVFVGSERTGRHIAEVCGRDLRKAVVELGGKDAFIVDDTVDLAQAVALAKVAKYTASGQICTSPERFFVTGRVFEPFVEELTAASRAMRLGPGADEGTDMGPLIDQTQRARVTEHVATARSAGATVHCGGEPVDGPGFFFPPTVITNADTDLPVMTDETFGPVAPVVRVADFDEAIERANDSRFGLSAMVCTESAPRAMLALERLRAGMIKINTNRGKAPGATSEPFNASGLGHGYGVEFLHELSREKSVHWRSHL</sequence>
<dbReference type="FunFam" id="3.40.605.10:FF:000007">
    <property type="entry name" value="NAD/NADP-dependent betaine aldehyde dehydrogenase"/>
    <property type="match status" value="1"/>
</dbReference>
<dbReference type="EMBL" id="JAAGOA010000021">
    <property type="protein sequence ID" value="NEE03335.1"/>
    <property type="molecule type" value="Genomic_DNA"/>
</dbReference>
<accession>A0A6L9SD79</accession>
<dbReference type="Pfam" id="PF00171">
    <property type="entry name" value="Aldedh"/>
    <property type="match status" value="1"/>
</dbReference>
<evidence type="ECO:0000256" key="2">
    <source>
        <dbReference type="ARBA" id="ARBA00023002"/>
    </source>
</evidence>
<dbReference type="InterPro" id="IPR029510">
    <property type="entry name" value="Ald_DH_CS_GLU"/>
</dbReference>
<reference evidence="6 7" key="1">
    <citation type="submission" date="2020-02" db="EMBL/GenBank/DDBJ databases">
        <authorList>
            <person name="Li X.-J."/>
            <person name="Han X.-M."/>
        </authorList>
    </citation>
    <scope>NUCLEOTIDE SEQUENCE [LARGE SCALE GENOMIC DNA]</scope>
    <source>
        <strain evidence="6 7">CCTCC AB 2017055</strain>
    </source>
</reference>
<comment type="similarity">
    <text evidence="1 4">Belongs to the aldehyde dehydrogenase family.</text>
</comment>
<dbReference type="InterPro" id="IPR016162">
    <property type="entry name" value="Ald_DH_N"/>
</dbReference>